<reference evidence="1 2" key="1">
    <citation type="submission" date="2020-04" db="EMBL/GenBank/DDBJ databases">
        <title>Complete genome of a Psychrophilic, Marine, Gas Vacuolate Bacterium Polaromonas vacuolata KCTC 22033T.</title>
        <authorList>
            <person name="Hwang K."/>
            <person name="Kim K.M."/>
        </authorList>
    </citation>
    <scope>NUCLEOTIDE SEQUENCE [LARGE SCALE GENOMIC DNA]</scope>
    <source>
        <strain evidence="1 2">KCTC 22033</strain>
    </source>
</reference>
<evidence type="ECO:0008006" key="3">
    <source>
        <dbReference type="Google" id="ProtNLM"/>
    </source>
</evidence>
<proteinExistence type="predicted"/>
<gene>
    <name evidence="1" type="ORF">HC248_01432</name>
</gene>
<dbReference type="Proteomes" id="UP000502041">
    <property type="component" value="Chromosome"/>
</dbReference>
<organism evidence="1 2">
    <name type="scientific">Polaromonas vacuolata</name>
    <dbReference type="NCBI Taxonomy" id="37448"/>
    <lineage>
        <taxon>Bacteria</taxon>
        <taxon>Pseudomonadati</taxon>
        <taxon>Pseudomonadota</taxon>
        <taxon>Betaproteobacteria</taxon>
        <taxon>Burkholderiales</taxon>
        <taxon>Comamonadaceae</taxon>
        <taxon>Polaromonas</taxon>
    </lineage>
</organism>
<dbReference type="KEGG" id="pvac:HC248_01432"/>
<name>A0A6H2H9I5_9BURK</name>
<evidence type="ECO:0000313" key="1">
    <source>
        <dbReference type="EMBL" id="QJC56146.1"/>
    </source>
</evidence>
<accession>A0A6H2H9I5</accession>
<dbReference type="AlphaFoldDB" id="A0A6H2H9I5"/>
<dbReference type="RefSeq" id="WP_168921895.1">
    <property type="nucleotide sequence ID" value="NZ_CP051461.1"/>
</dbReference>
<dbReference type="SUPFAM" id="SSF52540">
    <property type="entry name" value="P-loop containing nucleoside triphosphate hydrolases"/>
    <property type="match status" value="1"/>
</dbReference>
<evidence type="ECO:0000313" key="2">
    <source>
        <dbReference type="Proteomes" id="UP000502041"/>
    </source>
</evidence>
<dbReference type="InterPro" id="IPR027417">
    <property type="entry name" value="P-loop_NTPase"/>
</dbReference>
<protein>
    <recommendedName>
        <fullName evidence="3">DUF927 domain-containing protein</fullName>
    </recommendedName>
</protein>
<dbReference type="EMBL" id="CP051461">
    <property type="protein sequence ID" value="QJC56146.1"/>
    <property type="molecule type" value="Genomic_DNA"/>
</dbReference>
<sequence length="564" mass="61303">MTNTIKNDGTPLNNSVEKTRGGYKALGMSGAKCVVLSGLNSSVVKLSHSEMNEMGLIAHFGALWCDENYSSFNPKREEHFFDHRAMASKIFRDCQACGPYIESHERGTGVWLGKDGQLLVNGQKLWSSEGEVLEHGVHDGRVYPANGDVGFDLSTPEANDDDVNKVFKALGGVNWRQPLAAELILGWFGMACISAALPRRPHVMLVGPAGCGKTTALDTVKFLLGPLAFGCTGPQRMAGYYQSLSGTTRAAAVDEFEGGSSSGYSLDTYLIARMSYSLQESDEGIIRGTPGGAAKSYRFYTPFIAACVNPPKMEPADISRWTILDAMSRKENAVMMSESEAREIGPKLARRFIARWSVYQASEKVVRKCILAAGGDGRMADTVGTLLASYWTFVSNQPATEDDANVLVEMLDIKARIELHSETDEKRCLDSLMSKVMPFKVVQGNYLVTRSLSIAQAVALVCEDPTCNPEIIARLSQLGLRVVKQNGKWQLFVVNSPEHQELRKVFAGTKWSTGGWSVVLRRLPGGGESTQRIGAGLGAAKVTIFDIPADLASANDEECRLMAA</sequence>
<keyword evidence="2" id="KW-1185">Reference proteome</keyword>